<accession>A0A318KGC9</accession>
<dbReference type="Pfam" id="PF00005">
    <property type="entry name" value="ABC_tran"/>
    <property type="match status" value="1"/>
</dbReference>
<organism evidence="4 5">
    <name type="scientific">Dielma fastidiosa</name>
    <dbReference type="NCBI Taxonomy" id="1034346"/>
    <lineage>
        <taxon>Bacteria</taxon>
        <taxon>Bacillati</taxon>
        <taxon>Bacillota</taxon>
        <taxon>Erysipelotrichia</taxon>
        <taxon>Erysipelotrichales</taxon>
        <taxon>Erysipelotrichaceae</taxon>
        <taxon>Dielma</taxon>
    </lineage>
</organism>
<protein>
    <submittedName>
        <fullName evidence="4">ABC-2 type transport system ATP-binding protein</fullName>
    </submittedName>
</protein>
<comment type="caution">
    <text evidence="4">The sequence shown here is derived from an EMBL/GenBank/DDBJ whole genome shotgun (WGS) entry which is preliminary data.</text>
</comment>
<name>A0A318KGC9_9FIRM</name>
<evidence type="ECO:0000313" key="5">
    <source>
        <dbReference type="Proteomes" id="UP000247612"/>
    </source>
</evidence>
<keyword evidence="5" id="KW-1185">Reference proteome</keyword>
<proteinExistence type="predicted"/>
<reference evidence="4 5" key="1">
    <citation type="submission" date="2018-05" db="EMBL/GenBank/DDBJ databases">
        <title>Genomic Encyclopedia of Type Strains, Phase IV (KMG-IV): sequencing the most valuable type-strain genomes for metagenomic binning, comparative biology and taxonomic classification.</title>
        <authorList>
            <person name="Goeker M."/>
        </authorList>
    </citation>
    <scope>NUCLEOTIDE SEQUENCE [LARGE SCALE GENOMIC DNA]</scope>
    <source>
        <strain evidence="4 5">JC118</strain>
    </source>
</reference>
<dbReference type="InterPro" id="IPR027417">
    <property type="entry name" value="P-loop_NTPase"/>
</dbReference>
<dbReference type="InterPro" id="IPR003439">
    <property type="entry name" value="ABC_transporter-like_ATP-bd"/>
</dbReference>
<evidence type="ECO:0000313" key="4">
    <source>
        <dbReference type="EMBL" id="PXX76861.1"/>
    </source>
</evidence>
<keyword evidence="1" id="KW-0547">Nucleotide-binding</keyword>
<dbReference type="AlphaFoldDB" id="A0A318KGC9"/>
<dbReference type="GO" id="GO:0005524">
    <property type="term" value="F:ATP binding"/>
    <property type="evidence" value="ECO:0007669"/>
    <property type="project" value="UniProtKB-KW"/>
</dbReference>
<feature type="domain" description="ABC transporter" evidence="3">
    <location>
        <begin position="4"/>
        <end position="236"/>
    </location>
</feature>
<evidence type="ECO:0000256" key="1">
    <source>
        <dbReference type="ARBA" id="ARBA00022741"/>
    </source>
</evidence>
<dbReference type="STRING" id="1034346.GCA_000313565_03366"/>
<dbReference type="RefSeq" id="WP_022939645.1">
    <property type="nucleotide sequence ID" value="NZ_CABKRQ010000011.1"/>
</dbReference>
<dbReference type="OrthoDB" id="9804819at2"/>
<dbReference type="Proteomes" id="UP000247612">
    <property type="component" value="Unassembled WGS sequence"/>
</dbReference>
<sequence>MAIIETYDLVQRYKNGKQALNGFNMMVAEGEIFSLLGPNGAGKSTLINILTTYLKPTSGKILIQGMDLNCHADEVRCIIACVAQQLSIDTHLSLTDNMLFQSQLYKIPKQAAIKRMNELINAFDLAPFKEYAVSSYSGGVKRRLDVALNMMSNPKILFLDEPTVGMDVCSRRQMWQMMRKIRDEFKTTIFLTTHYLEEAENLSDTICIMKEGKALIQDSPQALRAVIHQEYLQIQFDTKQTANKYLKPFKQCFTNQQAMLNDAAVMLHTQNSHFDMEKALSLILTQKIPCLGIQIVQPSLEDVFVRLTAEQEAGK</sequence>
<dbReference type="SMART" id="SM00382">
    <property type="entry name" value="AAA"/>
    <property type="match status" value="1"/>
</dbReference>
<dbReference type="GO" id="GO:0016887">
    <property type="term" value="F:ATP hydrolysis activity"/>
    <property type="evidence" value="ECO:0007669"/>
    <property type="project" value="InterPro"/>
</dbReference>
<dbReference type="SUPFAM" id="SSF52540">
    <property type="entry name" value="P-loop containing nucleoside triphosphate hydrolases"/>
    <property type="match status" value="1"/>
</dbReference>
<dbReference type="EMBL" id="QJKH01000013">
    <property type="protein sequence ID" value="PXX76861.1"/>
    <property type="molecule type" value="Genomic_DNA"/>
</dbReference>
<gene>
    <name evidence="4" type="ORF">DES51_11356</name>
</gene>
<dbReference type="InterPro" id="IPR003593">
    <property type="entry name" value="AAA+_ATPase"/>
</dbReference>
<dbReference type="PROSITE" id="PS50893">
    <property type="entry name" value="ABC_TRANSPORTER_2"/>
    <property type="match status" value="1"/>
</dbReference>
<evidence type="ECO:0000256" key="2">
    <source>
        <dbReference type="ARBA" id="ARBA00022840"/>
    </source>
</evidence>
<evidence type="ECO:0000259" key="3">
    <source>
        <dbReference type="PROSITE" id="PS50893"/>
    </source>
</evidence>
<dbReference type="PANTHER" id="PTHR43582">
    <property type="entry name" value="LINEARMYCIN RESISTANCE ATP-BINDING PROTEIN LNRL"/>
    <property type="match status" value="1"/>
</dbReference>
<dbReference type="Gene3D" id="3.40.50.300">
    <property type="entry name" value="P-loop containing nucleotide triphosphate hydrolases"/>
    <property type="match status" value="1"/>
</dbReference>
<keyword evidence="2 4" id="KW-0067">ATP-binding</keyword>
<dbReference type="PANTHER" id="PTHR43582:SF2">
    <property type="entry name" value="LINEARMYCIN RESISTANCE ATP-BINDING PROTEIN LNRL"/>
    <property type="match status" value="1"/>
</dbReference>